<gene>
    <name evidence="2" type="ORF">ACFOFO_16610</name>
</gene>
<organism evidence="2 3">
    <name type="scientific">Undibacterium arcticum</name>
    <dbReference type="NCBI Taxonomy" id="1762892"/>
    <lineage>
        <taxon>Bacteria</taxon>
        <taxon>Pseudomonadati</taxon>
        <taxon>Pseudomonadota</taxon>
        <taxon>Betaproteobacteria</taxon>
        <taxon>Burkholderiales</taxon>
        <taxon>Oxalobacteraceae</taxon>
        <taxon>Undibacterium</taxon>
    </lineage>
</organism>
<comment type="caution">
    <text evidence="2">The sequence shown here is derived from an EMBL/GenBank/DDBJ whole genome shotgun (WGS) entry which is preliminary data.</text>
</comment>
<name>A0ABV7F5K7_9BURK</name>
<reference evidence="3" key="1">
    <citation type="journal article" date="2019" name="Int. J. Syst. Evol. Microbiol.">
        <title>The Global Catalogue of Microorganisms (GCM) 10K type strain sequencing project: providing services to taxonomists for standard genome sequencing and annotation.</title>
        <authorList>
            <consortium name="The Broad Institute Genomics Platform"/>
            <consortium name="The Broad Institute Genome Sequencing Center for Infectious Disease"/>
            <person name="Wu L."/>
            <person name="Ma J."/>
        </authorList>
    </citation>
    <scope>NUCLEOTIDE SEQUENCE [LARGE SCALE GENOMIC DNA]</scope>
    <source>
        <strain evidence="3">KCTC 42986</strain>
    </source>
</reference>
<dbReference type="InterPro" id="IPR037135">
    <property type="entry name" value="DUF1653-like_dom_sf"/>
</dbReference>
<dbReference type="InterPro" id="IPR023387">
    <property type="entry name" value="DUF1653-like_dom"/>
</dbReference>
<evidence type="ECO:0000313" key="3">
    <source>
        <dbReference type="Proteomes" id="UP001595530"/>
    </source>
</evidence>
<dbReference type="Proteomes" id="UP001595530">
    <property type="component" value="Unassembled WGS sequence"/>
</dbReference>
<proteinExistence type="predicted"/>
<dbReference type="EMBL" id="JBHRTP010000054">
    <property type="protein sequence ID" value="MFC3109566.1"/>
    <property type="molecule type" value="Genomic_DNA"/>
</dbReference>
<dbReference type="Gene3D" id="2.30.30.320">
    <property type="entry name" value="DUF1653-like domain"/>
    <property type="match status" value="1"/>
</dbReference>
<sequence length="70" mass="7957">MTEADAQKIATHKHYKGGLYRVIGDATHSETGESMVVYEHLWPHARGLWVRPSEMFNGTLEDGSPRFSRL</sequence>
<dbReference type="Pfam" id="PF07866">
    <property type="entry name" value="DUF1653"/>
    <property type="match status" value="1"/>
</dbReference>
<feature type="domain" description="DUF1653" evidence="1">
    <location>
        <begin position="11"/>
        <end position="68"/>
    </location>
</feature>
<dbReference type="RefSeq" id="WP_390325400.1">
    <property type="nucleotide sequence ID" value="NZ_JBHRTP010000054.1"/>
</dbReference>
<evidence type="ECO:0000259" key="1">
    <source>
        <dbReference type="Pfam" id="PF07866"/>
    </source>
</evidence>
<accession>A0ABV7F5K7</accession>
<evidence type="ECO:0000313" key="2">
    <source>
        <dbReference type="EMBL" id="MFC3109566.1"/>
    </source>
</evidence>
<protein>
    <submittedName>
        <fullName evidence="2">DUF1653 domain-containing protein</fullName>
    </submittedName>
</protein>
<keyword evidence="3" id="KW-1185">Reference proteome</keyword>